<keyword evidence="2" id="KW-1185">Reference proteome</keyword>
<evidence type="ECO:0000313" key="1">
    <source>
        <dbReference type="EMBL" id="KAJ2960782.1"/>
    </source>
</evidence>
<protein>
    <submittedName>
        <fullName evidence="1">Uncharacterized protein</fullName>
    </submittedName>
</protein>
<proteinExistence type="predicted"/>
<accession>A0ACC1MD17</accession>
<sequence length="101" mass="10758">MRLNHLLAAAAGLVSAAQALITVGYYPSWNESAVEGADLSPYSHINIAFGIPTTEGGIYYDESLFAPIVGKIHAHGPGQDGQVHQHPGQLDQEAQPGWPRL</sequence>
<name>A0ACC1MD17_9HYPO</name>
<reference evidence="1" key="1">
    <citation type="submission" date="2022-08" db="EMBL/GenBank/DDBJ databases">
        <title>Genome Sequence of Lecanicillium fungicola.</title>
        <authorList>
            <person name="Buettner E."/>
        </authorList>
    </citation>
    <scope>NUCLEOTIDE SEQUENCE</scope>
    <source>
        <strain evidence="1">Babe33</strain>
    </source>
</reference>
<comment type="caution">
    <text evidence="1">The sequence shown here is derived from an EMBL/GenBank/DDBJ whole genome shotgun (WGS) entry which is preliminary data.</text>
</comment>
<dbReference type="Proteomes" id="UP001143910">
    <property type="component" value="Unassembled WGS sequence"/>
</dbReference>
<gene>
    <name evidence="1" type="ORF">NQ176_g11037</name>
</gene>
<evidence type="ECO:0000313" key="2">
    <source>
        <dbReference type="Proteomes" id="UP001143910"/>
    </source>
</evidence>
<dbReference type="EMBL" id="JANJQO010003395">
    <property type="protein sequence ID" value="KAJ2960782.1"/>
    <property type="molecule type" value="Genomic_DNA"/>
</dbReference>
<organism evidence="1 2">
    <name type="scientific">Zarea fungicola</name>
    <dbReference type="NCBI Taxonomy" id="93591"/>
    <lineage>
        <taxon>Eukaryota</taxon>
        <taxon>Fungi</taxon>
        <taxon>Dikarya</taxon>
        <taxon>Ascomycota</taxon>
        <taxon>Pezizomycotina</taxon>
        <taxon>Sordariomycetes</taxon>
        <taxon>Hypocreomycetidae</taxon>
        <taxon>Hypocreales</taxon>
        <taxon>Cordycipitaceae</taxon>
        <taxon>Zarea</taxon>
    </lineage>
</organism>